<feature type="transmembrane region" description="Helical" evidence="1">
    <location>
        <begin position="6"/>
        <end position="22"/>
    </location>
</feature>
<keyword evidence="1" id="KW-1133">Transmembrane helix</keyword>
<keyword evidence="1" id="KW-0812">Transmembrane</keyword>
<name>A0ABY4EE28_VITST</name>
<dbReference type="EMBL" id="CP091512">
    <property type="protein sequence ID" value="UOO93650.1"/>
    <property type="molecule type" value="Genomic_DNA"/>
</dbReference>
<evidence type="ECO:0000313" key="2">
    <source>
        <dbReference type="EMBL" id="UOO93650.1"/>
    </source>
</evidence>
<protein>
    <submittedName>
        <fullName evidence="2">Uncharacterized protein</fullName>
    </submittedName>
</protein>
<keyword evidence="1" id="KW-0472">Membrane</keyword>
<reference evidence="2" key="2">
    <citation type="journal article" date="2022" name="Res Sq">
        <title>Evolution of multicellular longitudinally dividing oral cavity symbionts (Neisseriaceae).</title>
        <authorList>
            <person name="Nyongesa S."/>
            <person name="Weber P."/>
            <person name="Bernet E."/>
            <person name="Pullido F."/>
            <person name="Nieckarz M."/>
            <person name="Delaby M."/>
            <person name="Nieves C."/>
            <person name="Viehboeck T."/>
            <person name="Krause N."/>
            <person name="Rivera-Millot A."/>
            <person name="Nakamura A."/>
            <person name="Vischer N."/>
            <person name="VanNieuwenhze M."/>
            <person name="Brun Y."/>
            <person name="Cava F."/>
            <person name="Bulgheresi S."/>
            <person name="Veyrier F."/>
        </authorList>
    </citation>
    <scope>NUCLEOTIDE SEQUENCE</scope>
    <source>
        <strain evidence="2">SAG 1488-6</strain>
    </source>
</reference>
<evidence type="ECO:0000256" key="1">
    <source>
        <dbReference type="SAM" id="Phobius"/>
    </source>
</evidence>
<gene>
    <name evidence="2" type="ORF">LVJ81_06395</name>
</gene>
<reference evidence="2" key="1">
    <citation type="submission" date="2021-12" db="EMBL/GenBank/DDBJ databases">
        <authorList>
            <person name="Veyrier F.J."/>
        </authorList>
    </citation>
    <scope>NUCLEOTIDE SEQUENCE</scope>
    <source>
        <strain evidence="2">SAG 1488-6</strain>
    </source>
</reference>
<proteinExistence type="predicted"/>
<dbReference type="RefSeq" id="WP_019957863.1">
    <property type="nucleotide sequence ID" value="NZ_CP091512.1"/>
</dbReference>
<dbReference type="Proteomes" id="UP000832034">
    <property type="component" value="Chromosome"/>
</dbReference>
<sequence length="117" mass="13622">MSKDTYDLIIFSAIAFCLFMAIRPKKPFKQIFQKSSKNGNFKQIVQDTFPNYIVLNRSQSIMICEPDIRNEPIELVIIRIDPTVCKNLSFKSKILIAVYPVEPTPFQMKQDFQNLKT</sequence>
<accession>A0ABY4EE28</accession>
<keyword evidence="3" id="KW-1185">Reference proteome</keyword>
<organism evidence="2 3">
    <name type="scientific">Vitreoscilla stercoraria</name>
    <dbReference type="NCBI Taxonomy" id="61"/>
    <lineage>
        <taxon>Bacteria</taxon>
        <taxon>Pseudomonadati</taxon>
        <taxon>Pseudomonadota</taxon>
        <taxon>Betaproteobacteria</taxon>
        <taxon>Neisseriales</taxon>
        <taxon>Neisseriaceae</taxon>
        <taxon>Vitreoscilla</taxon>
    </lineage>
</organism>
<evidence type="ECO:0000313" key="3">
    <source>
        <dbReference type="Proteomes" id="UP000832034"/>
    </source>
</evidence>